<reference evidence="1" key="1">
    <citation type="submission" date="2023-06" db="EMBL/GenBank/DDBJ databases">
        <authorList>
            <consortium name="Lawrence Berkeley National Laboratory"/>
            <person name="Ahrendt S."/>
            <person name="Sahu N."/>
            <person name="Indic B."/>
            <person name="Wong-Bajracharya J."/>
            <person name="Merenyi Z."/>
            <person name="Ke H.-M."/>
            <person name="Monk M."/>
            <person name="Kocsube S."/>
            <person name="Drula E."/>
            <person name="Lipzen A."/>
            <person name="Balint B."/>
            <person name="Henrissat B."/>
            <person name="Andreopoulos B."/>
            <person name="Martin F.M."/>
            <person name="Harder C.B."/>
            <person name="Rigling D."/>
            <person name="Ford K.L."/>
            <person name="Foster G.D."/>
            <person name="Pangilinan J."/>
            <person name="Papanicolaou A."/>
            <person name="Barry K."/>
            <person name="LaButti K."/>
            <person name="Viragh M."/>
            <person name="Koriabine M."/>
            <person name="Yan M."/>
            <person name="Riley R."/>
            <person name="Champramary S."/>
            <person name="Plett K.L."/>
            <person name="Tsai I.J."/>
            <person name="Slot J."/>
            <person name="Sipos G."/>
            <person name="Plett J."/>
            <person name="Nagy L.G."/>
            <person name="Grigoriev I.V."/>
        </authorList>
    </citation>
    <scope>NUCLEOTIDE SEQUENCE</scope>
    <source>
        <strain evidence="1">HWK02</strain>
    </source>
</reference>
<gene>
    <name evidence="1" type="ORF">EDD18DRAFT_1351949</name>
</gene>
<dbReference type="AlphaFoldDB" id="A0AA39UNX2"/>
<sequence length="174" mass="19562">MVEPYTISLQHVFHNDCWDQINDILSASDPNDILIIVWGLEFRNLTSATEMRIEAAIKAYFKNDGLTLQVAPPSPPQSFYVKERLAPNAQPYIADHTGTPVTFYVRGLFPGQCAELLDAAMIPTSLDSYLVLDPTDFITDFVFTIDGISAPVDEQGQRLVEKFLKDKMHETPKI</sequence>
<evidence type="ECO:0000313" key="1">
    <source>
        <dbReference type="EMBL" id="KAK0497127.1"/>
    </source>
</evidence>
<keyword evidence="2" id="KW-1185">Reference proteome</keyword>
<evidence type="ECO:0000313" key="2">
    <source>
        <dbReference type="Proteomes" id="UP001175228"/>
    </source>
</evidence>
<name>A0AA39UNX2_9AGAR</name>
<proteinExistence type="predicted"/>
<organism evidence="1 2">
    <name type="scientific">Armillaria luteobubalina</name>
    <dbReference type="NCBI Taxonomy" id="153913"/>
    <lineage>
        <taxon>Eukaryota</taxon>
        <taxon>Fungi</taxon>
        <taxon>Dikarya</taxon>
        <taxon>Basidiomycota</taxon>
        <taxon>Agaricomycotina</taxon>
        <taxon>Agaricomycetes</taxon>
        <taxon>Agaricomycetidae</taxon>
        <taxon>Agaricales</taxon>
        <taxon>Marasmiineae</taxon>
        <taxon>Physalacriaceae</taxon>
        <taxon>Armillaria</taxon>
    </lineage>
</organism>
<protein>
    <submittedName>
        <fullName evidence="1">Uncharacterized protein</fullName>
    </submittedName>
</protein>
<accession>A0AA39UNX2</accession>
<dbReference type="Proteomes" id="UP001175228">
    <property type="component" value="Unassembled WGS sequence"/>
</dbReference>
<dbReference type="EMBL" id="JAUEPU010000013">
    <property type="protein sequence ID" value="KAK0497127.1"/>
    <property type="molecule type" value="Genomic_DNA"/>
</dbReference>
<comment type="caution">
    <text evidence="1">The sequence shown here is derived from an EMBL/GenBank/DDBJ whole genome shotgun (WGS) entry which is preliminary data.</text>
</comment>